<dbReference type="STRING" id="281362.AT959_03100"/>
<accession>A0A133XMA2</accession>
<dbReference type="Gene3D" id="2.40.100.10">
    <property type="entry name" value="Cyclophilin-like"/>
    <property type="match status" value="1"/>
</dbReference>
<evidence type="ECO:0000256" key="3">
    <source>
        <dbReference type="ARBA" id="ARBA00022840"/>
    </source>
</evidence>
<dbReference type="Pfam" id="PF02626">
    <property type="entry name" value="CT_A_B"/>
    <property type="match status" value="1"/>
</dbReference>
<name>A0A133XMA2_9RHOO</name>
<evidence type="ECO:0000256" key="1">
    <source>
        <dbReference type="ARBA" id="ARBA00022741"/>
    </source>
</evidence>
<keyword evidence="1" id="KW-0547">Nucleotide-binding</keyword>
<dbReference type="PANTHER" id="PTHR43309:SF5">
    <property type="entry name" value="5-OXOPROLINASE SUBUNIT C"/>
    <property type="match status" value="1"/>
</dbReference>
<keyword evidence="2" id="KW-0378">Hydrolase</keyword>
<dbReference type="InterPro" id="IPR003778">
    <property type="entry name" value="CT_A_B"/>
</dbReference>
<sequence>MSAFVEVLDGGLGNSIQDAGRPGYRHMGIASSGFLDPLFARCANALVGNPGGAACLEIRGIGPRLRVGQGPLRLALTGNLTASIVRQGGSPQELVAWSTATLDSGDCLTVGPVNGGTAYLALSGGIAVASELGSRSTYLRAAIGGLHGRLPAAGDCLPCARLGQREYREYQAEPWTHDSGPLHVMLGPQATHFSEAALAELLGQPYTVTPESDRMGMRLSGPRLAHRSAAAADIVSDAVTPGAIQVPGNGQPIILLADCQTVGGYPKIATVISADLPRLGQCRPGEELRFAAVDLEKSAEILAAREARWQAWVNGIRPYLPAGYLDEAALYQGNLISGMVRADR</sequence>
<organism evidence="5 6">
    <name type="scientific">Dechloromonas denitrificans</name>
    <dbReference type="NCBI Taxonomy" id="281362"/>
    <lineage>
        <taxon>Bacteria</taxon>
        <taxon>Pseudomonadati</taxon>
        <taxon>Pseudomonadota</taxon>
        <taxon>Betaproteobacteria</taxon>
        <taxon>Rhodocyclales</taxon>
        <taxon>Azonexaceae</taxon>
        <taxon>Dechloromonas</taxon>
    </lineage>
</organism>
<keyword evidence="3" id="KW-0067">ATP-binding</keyword>
<proteinExistence type="predicted"/>
<dbReference type="EMBL" id="LODL01000007">
    <property type="protein sequence ID" value="KXB32063.1"/>
    <property type="molecule type" value="Genomic_DNA"/>
</dbReference>
<evidence type="ECO:0000256" key="2">
    <source>
        <dbReference type="ARBA" id="ARBA00022801"/>
    </source>
</evidence>
<dbReference type="GO" id="GO:0005524">
    <property type="term" value="F:ATP binding"/>
    <property type="evidence" value="ECO:0007669"/>
    <property type="project" value="UniProtKB-KW"/>
</dbReference>
<dbReference type="SMART" id="SM00797">
    <property type="entry name" value="AHS2"/>
    <property type="match status" value="1"/>
</dbReference>
<dbReference type="RefSeq" id="WP_066880499.1">
    <property type="nucleotide sequence ID" value="NZ_LODL01000007.1"/>
</dbReference>
<feature type="domain" description="Carboxyltransferase" evidence="4">
    <location>
        <begin position="26"/>
        <end position="308"/>
    </location>
</feature>
<gene>
    <name evidence="5" type="ORF">AT959_03100</name>
</gene>
<dbReference type="PANTHER" id="PTHR43309">
    <property type="entry name" value="5-OXOPROLINASE SUBUNIT C"/>
    <property type="match status" value="1"/>
</dbReference>
<dbReference type="InterPro" id="IPR052708">
    <property type="entry name" value="PxpC"/>
</dbReference>
<dbReference type="AlphaFoldDB" id="A0A133XMA2"/>
<dbReference type="GO" id="GO:0016787">
    <property type="term" value="F:hydrolase activity"/>
    <property type="evidence" value="ECO:0007669"/>
    <property type="project" value="UniProtKB-KW"/>
</dbReference>
<dbReference type="NCBIfam" id="TIGR00724">
    <property type="entry name" value="urea_amlyse_rel"/>
    <property type="match status" value="1"/>
</dbReference>
<keyword evidence="6" id="KW-1185">Reference proteome</keyword>
<dbReference type="Proteomes" id="UP000070186">
    <property type="component" value="Unassembled WGS sequence"/>
</dbReference>
<protein>
    <recommendedName>
        <fullName evidence="4">Carboxyltransferase domain-containing protein</fullName>
    </recommendedName>
</protein>
<evidence type="ECO:0000313" key="6">
    <source>
        <dbReference type="Proteomes" id="UP000070186"/>
    </source>
</evidence>
<comment type="caution">
    <text evidence="5">The sequence shown here is derived from an EMBL/GenBank/DDBJ whole genome shotgun (WGS) entry which is preliminary data.</text>
</comment>
<evidence type="ECO:0000313" key="5">
    <source>
        <dbReference type="EMBL" id="KXB32063.1"/>
    </source>
</evidence>
<dbReference type="SUPFAM" id="SSF50891">
    <property type="entry name" value="Cyclophilin-like"/>
    <property type="match status" value="1"/>
</dbReference>
<reference evidence="5 6" key="1">
    <citation type="submission" date="2015-12" db="EMBL/GenBank/DDBJ databases">
        <title>Nitrous oxide reduction kinetics distinguish bacteria harboring typical versus atypical NosZ.</title>
        <authorList>
            <person name="Yoon S."/>
            <person name="Nissen S."/>
            <person name="Park D."/>
            <person name="Sanford R.A."/>
            <person name="Loeffler F.E."/>
        </authorList>
    </citation>
    <scope>NUCLEOTIDE SEQUENCE [LARGE SCALE GENOMIC DNA]</scope>
    <source>
        <strain evidence="5 6">ATCC BAA-841</strain>
    </source>
</reference>
<evidence type="ECO:0000259" key="4">
    <source>
        <dbReference type="SMART" id="SM00797"/>
    </source>
</evidence>
<dbReference type="InterPro" id="IPR029000">
    <property type="entry name" value="Cyclophilin-like_dom_sf"/>
</dbReference>